<keyword evidence="1" id="KW-0472">Membrane</keyword>
<dbReference type="AlphaFoldDB" id="A0A1F7JG83"/>
<dbReference type="Proteomes" id="UP000177418">
    <property type="component" value="Unassembled WGS sequence"/>
</dbReference>
<proteinExistence type="predicted"/>
<gene>
    <name evidence="2" type="ORF">A3H78_01880</name>
</gene>
<comment type="caution">
    <text evidence="2">The sequence shown here is derived from an EMBL/GenBank/DDBJ whole genome shotgun (WGS) entry which is preliminary data.</text>
</comment>
<sequence length="160" mass="17448">MKILNQILQSKKILVSVVIVLMLIVGFFLIKSNKKVSPSKTQTEELLPESEIIPTVGSSTTVDLKADRLKREVSLTIKGVPESTNNIEYEMSYLADGNLPKGVIGTVEVDGKTEVEKTGITLGTCSSGACVYDKGVKSIKVALKFNGEYGSRSFEKEFEI</sequence>
<evidence type="ECO:0000256" key="1">
    <source>
        <dbReference type="SAM" id="Phobius"/>
    </source>
</evidence>
<name>A0A1F7JG83_9BACT</name>
<dbReference type="EMBL" id="MGAV01000014">
    <property type="protein sequence ID" value="OGK54614.1"/>
    <property type="molecule type" value="Genomic_DNA"/>
</dbReference>
<organism evidence="2 3">
    <name type="scientific">Candidatus Roizmanbacteria bacterium RIFCSPLOWO2_02_FULL_36_11</name>
    <dbReference type="NCBI Taxonomy" id="1802071"/>
    <lineage>
        <taxon>Bacteria</taxon>
        <taxon>Candidatus Roizmaniibacteriota</taxon>
    </lineage>
</organism>
<protein>
    <submittedName>
        <fullName evidence="2">Uncharacterized protein</fullName>
    </submittedName>
</protein>
<accession>A0A1F7JG83</accession>
<reference evidence="2 3" key="1">
    <citation type="journal article" date="2016" name="Nat. Commun.">
        <title>Thousands of microbial genomes shed light on interconnected biogeochemical processes in an aquifer system.</title>
        <authorList>
            <person name="Anantharaman K."/>
            <person name="Brown C.T."/>
            <person name="Hug L.A."/>
            <person name="Sharon I."/>
            <person name="Castelle C.J."/>
            <person name="Probst A.J."/>
            <person name="Thomas B.C."/>
            <person name="Singh A."/>
            <person name="Wilkins M.J."/>
            <person name="Karaoz U."/>
            <person name="Brodie E.L."/>
            <person name="Williams K.H."/>
            <person name="Hubbard S.S."/>
            <person name="Banfield J.F."/>
        </authorList>
    </citation>
    <scope>NUCLEOTIDE SEQUENCE [LARGE SCALE GENOMIC DNA]</scope>
</reference>
<keyword evidence="1" id="KW-1133">Transmembrane helix</keyword>
<evidence type="ECO:0000313" key="2">
    <source>
        <dbReference type="EMBL" id="OGK54614.1"/>
    </source>
</evidence>
<keyword evidence="1" id="KW-0812">Transmembrane</keyword>
<evidence type="ECO:0000313" key="3">
    <source>
        <dbReference type="Proteomes" id="UP000177418"/>
    </source>
</evidence>
<feature type="transmembrane region" description="Helical" evidence="1">
    <location>
        <begin position="12"/>
        <end position="30"/>
    </location>
</feature>